<dbReference type="PANTHER" id="PTHR38459:SF1">
    <property type="entry name" value="PROPHAGE BACTOPRENOL-LINKED GLUCOSE TRANSLOCASE HOMOLOG"/>
    <property type="match status" value="1"/>
</dbReference>
<evidence type="ECO:0000259" key="7">
    <source>
        <dbReference type="Pfam" id="PF04138"/>
    </source>
</evidence>
<evidence type="ECO:0000256" key="4">
    <source>
        <dbReference type="ARBA" id="ARBA00022989"/>
    </source>
</evidence>
<feature type="transmembrane region" description="Helical" evidence="6">
    <location>
        <begin position="14"/>
        <end position="32"/>
    </location>
</feature>
<evidence type="ECO:0000256" key="1">
    <source>
        <dbReference type="ARBA" id="ARBA00004141"/>
    </source>
</evidence>
<evidence type="ECO:0000256" key="5">
    <source>
        <dbReference type="ARBA" id="ARBA00023136"/>
    </source>
</evidence>
<keyword evidence="5 6" id="KW-0472">Membrane</keyword>
<evidence type="ECO:0000313" key="9">
    <source>
        <dbReference type="Proteomes" id="UP001319121"/>
    </source>
</evidence>
<sequence>MEVPRRMQGIHGEFARFLIVGAANTLSTYLLYLLLLAFFPYLIAYSLSYCTGIVISYFLNIRFVFKRHVSLATFLAFPVVYISQYCLSALILWLLVEQSGVAPALAMVGVIAATVPITFLMSRFVLRKR</sequence>
<evidence type="ECO:0000256" key="2">
    <source>
        <dbReference type="ARBA" id="ARBA00009399"/>
    </source>
</evidence>
<dbReference type="GO" id="GO:0000271">
    <property type="term" value="P:polysaccharide biosynthetic process"/>
    <property type="evidence" value="ECO:0007669"/>
    <property type="project" value="InterPro"/>
</dbReference>
<proteinExistence type="inferred from homology"/>
<protein>
    <recommendedName>
        <fullName evidence="7">GtrA/DPMS transmembrane domain-containing protein</fullName>
    </recommendedName>
</protein>
<feature type="transmembrane region" description="Helical" evidence="6">
    <location>
        <begin position="71"/>
        <end position="95"/>
    </location>
</feature>
<comment type="similarity">
    <text evidence="2">Belongs to the GtrA family.</text>
</comment>
<comment type="subcellular location">
    <subcellularLocation>
        <location evidence="1">Membrane</location>
        <topology evidence="1">Multi-pass membrane protein</topology>
    </subcellularLocation>
</comment>
<dbReference type="InterPro" id="IPR007267">
    <property type="entry name" value="GtrA_DPMS_TM"/>
</dbReference>
<gene>
    <name evidence="8" type="ORF">FGKAn22_23150</name>
</gene>
<evidence type="ECO:0000256" key="3">
    <source>
        <dbReference type="ARBA" id="ARBA00022692"/>
    </source>
</evidence>
<feature type="transmembrane region" description="Helical" evidence="6">
    <location>
        <begin position="101"/>
        <end position="126"/>
    </location>
</feature>
<evidence type="ECO:0000313" key="8">
    <source>
        <dbReference type="EMBL" id="BBJ00623.1"/>
    </source>
</evidence>
<keyword evidence="4 6" id="KW-1133">Transmembrane helix</keyword>
<dbReference type="RefSeq" id="WP_212785848.1">
    <property type="nucleotide sequence ID" value="NZ_AP019536.1"/>
</dbReference>
<evidence type="ECO:0000256" key="6">
    <source>
        <dbReference type="SAM" id="Phobius"/>
    </source>
</evidence>
<reference evidence="8 9" key="1">
    <citation type="submission" date="2019-03" db="EMBL/GenBank/DDBJ databases">
        <title>Complete genome sequence of Ferrigenium kumadai strain An22, a microaerophilic iron-oxidizing bacterium isolated from a paddy field soil.</title>
        <authorList>
            <person name="Watanabe T."/>
            <person name="Asakawa S."/>
        </authorList>
    </citation>
    <scope>NUCLEOTIDE SEQUENCE [LARGE SCALE GENOMIC DNA]</scope>
    <source>
        <strain evidence="8 9">An22</strain>
    </source>
</reference>
<dbReference type="AlphaFoldDB" id="A0AAN1W1A0"/>
<dbReference type="Pfam" id="PF04138">
    <property type="entry name" value="GtrA_DPMS_TM"/>
    <property type="match status" value="1"/>
</dbReference>
<keyword evidence="9" id="KW-1185">Reference proteome</keyword>
<dbReference type="InterPro" id="IPR051401">
    <property type="entry name" value="GtrA_CellWall_Glycosyl"/>
</dbReference>
<dbReference type="Proteomes" id="UP001319121">
    <property type="component" value="Chromosome"/>
</dbReference>
<organism evidence="8 9">
    <name type="scientific">Ferrigenium kumadai</name>
    <dbReference type="NCBI Taxonomy" id="1682490"/>
    <lineage>
        <taxon>Bacteria</taxon>
        <taxon>Pseudomonadati</taxon>
        <taxon>Pseudomonadota</taxon>
        <taxon>Betaproteobacteria</taxon>
        <taxon>Nitrosomonadales</taxon>
        <taxon>Gallionellaceae</taxon>
        <taxon>Ferrigenium</taxon>
    </lineage>
</organism>
<dbReference type="EMBL" id="AP019536">
    <property type="protein sequence ID" value="BBJ00623.1"/>
    <property type="molecule type" value="Genomic_DNA"/>
</dbReference>
<keyword evidence="3 6" id="KW-0812">Transmembrane</keyword>
<feature type="domain" description="GtrA/DPMS transmembrane" evidence="7">
    <location>
        <begin position="16"/>
        <end position="125"/>
    </location>
</feature>
<name>A0AAN1W1A0_9PROT</name>
<feature type="transmembrane region" description="Helical" evidence="6">
    <location>
        <begin position="38"/>
        <end position="59"/>
    </location>
</feature>
<dbReference type="KEGG" id="fku:FGKAn22_23150"/>
<dbReference type="GO" id="GO:0005886">
    <property type="term" value="C:plasma membrane"/>
    <property type="evidence" value="ECO:0007669"/>
    <property type="project" value="TreeGrafter"/>
</dbReference>
<dbReference type="PANTHER" id="PTHR38459">
    <property type="entry name" value="PROPHAGE BACTOPRENOL-LINKED GLUCOSE TRANSLOCASE HOMOLOG"/>
    <property type="match status" value="1"/>
</dbReference>
<accession>A0AAN1W1A0</accession>